<proteinExistence type="predicted"/>
<protein>
    <submittedName>
        <fullName evidence="1">Uncharacterized protein</fullName>
    </submittedName>
</protein>
<evidence type="ECO:0000313" key="1">
    <source>
        <dbReference type="EMBL" id="RJP57901.1"/>
    </source>
</evidence>
<sequence length="401" mass="44232">MGLVTRQYTYVPGRTIRSDEVNKNENTLYEEMNGNIEDINMKSATLTQRVFSDDVNPLVRDAEKYESFVSSGLVVADASSDGSAKVVISSGVAYTRYNDKLYRTLTNTETYTVSAEANGTYYLFIDYQGTFFDETDPDPGVGRQAVAQLTVNGFPGSPVVSVSDMRRMQLYDKPSHYITGCMLSYAGAYAISVSAGEVEIGNVFLQSAGGKSAIDITDSNNYFEGNISPVNSWCYVYAVRLGTSLSWDIQLSAQPPQYADTYGNTSGIKRYRQVDTNYYRCVGAVYRKSDGTLAQFFQNGNYVQYAEFRSVTAGSPTNANIPATGKLGYFQLYAQTLSGSVAEVYIRPAGSGGNYFTNQPNITNEKNWMYVICATNDSQQIDLTVNNNGSCLTVGYWMNIR</sequence>
<comment type="caution">
    <text evidence="1">The sequence shown here is derived from an EMBL/GenBank/DDBJ whole genome shotgun (WGS) entry which is preliminary data.</text>
</comment>
<evidence type="ECO:0000313" key="2">
    <source>
        <dbReference type="Proteomes" id="UP000266426"/>
    </source>
</evidence>
<dbReference type="Proteomes" id="UP000266426">
    <property type="component" value="Unassembled WGS sequence"/>
</dbReference>
<organism evidence="1 2">
    <name type="scientific">Candidatus Auribacter fodinae</name>
    <dbReference type="NCBI Taxonomy" id="2093366"/>
    <lineage>
        <taxon>Bacteria</taxon>
        <taxon>Pseudomonadati</taxon>
        <taxon>Candidatus Auribacterota</taxon>
        <taxon>Candidatus Auribacteria</taxon>
        <taxon>Candidatus Auribacterales</taxon>
        <taxon>Candidatus Auribacteraceae</taxon>
        <taxon>Candidatus Auribacter</taxon>
    </lineage>
</organism>
<accession>A0A3A4R8S2</accession>
<gene>
    <name evidence="1" type="ORF">C4541_09175</name>
</gene>
<dbReference type="AlphaFoldDB" id="A0A3A4R8S2"/>
<dbReference type="EMBL" id="QZJZ01000073">
    <property type="protein sequence ID" value="RJP57901.1"/>
    <property type="molecule type" value="Genomic_DNA"/>
</dbReference>
<name>A0A3A4R8S2_9BACT</name>
<reference evidence="1 2" key="1">
    <citation type="journal article" date="2017" name="ISME J.">
        <title>Energy and carbon metabolisms in a deep terrestrial subsurface fluid microbial community.</title>
        <authorList>
            <person name="Momper L."/>
            <person name="Jungbluth S.P."/>
            <person name="Lee M.D."/>
            <person name="Amend J.P."/>
        </authorList>
    </citation>
    <scope>NUCLEOTIDE SEQUENCE [LARGE SCALE GENOMIC DNA]</scope>
    <source>
        <strain evidence="1">SURF_26</strain>
    </source>
</reference>